<dbReference type="PROSITE" id="PS01031">
    <property type="entry name" value="SHSP"/>
    <property type="match status" value="1"/>
</dbReference>
<keyword evidence="5" id="KW-1185">Reference proteome</keyword>
<dbReference type="Proteomes" id="UP000503004">
    <property type="component" value="Chromosome"/>
</dbReference>
<dbReference type="CDD" id="cd06464">
    <property type="entry name" value="ACD_sHsps-like"/>
    <property type="match status" value="1"/>
</dbReference>
<proteinExistence type="inferred from homology"/>
<organism evidence="4 5">
    <name type="scientific">Methylococcus geothermalis</name>
    <dbReference type="NCBI Taxonomy" id="2681310"/>
    <lineage>
        <taxon>Bacteria</taxon>
        <taxon>Pseudomonadati</taxon>
        <taxon>Pseudomonadota</taxon>
        <taxon>Gammaproteobacteria</taxon>
        <taxon>Methylococcales</taxon>
        <taxon>Methylococcaceae</taxon>
        <taxon>Methylococcus</taxon>
    </lineage>
</organism>
<dbReference type="InterPro" id="IPR031107">
    <property type="entry name" value="Small_HSP"/>
</dbReference>
<evidence type="ECO:0000259" key="3">
    <source>
        <dbReference type="PROSITE" id="PS01031"/>
    </source>
</evidence>
<dbReference type="PANTHER" id="PTHR11527">
    <property type="entry name" value="HEAT-SHOCK PROTEIN 20 FAMILY MEMBER"/>
    <property type="match status" value="1"/>
</dbReference>
<comment type="similarity">
    <text evidence="1 2">Belongs to the small heat shock protein (HSP20) family.</text>
</comment>
<dbReference type="InterPro" id="IPR008978">
    <property type="entry name" value="HSP20-like_chaperone"/>
</dbReference>
<name>A0A858Q626_9GAMM</name>
<protein>
    <submittedName>
        <fullName evidence="4">Hsp20 family protein</fullName>
    </submittedName>
</protein>
<accession>A0A858Q626</accession>
<evidence type="ECO:0000256" key="1">
    <source>
        <dbReference type="PROSITE-ProRule" id="PRU00285"/>
    </source>
</evidence>
<gene>
    <name evidence="4" type="ORF">GNH96_04535</name>
</gene>
<reference evidence="5" key="1">
    <citation type="submission" date="2019-12" db="EMBL/GenBank/DDBJ databases">
        <authorList>
            <person name="Awala S.I."/>
            <person name="Rhee S.K."/>
        </authorList>
    </citation>
    <scope>NUCLEOTIDE SEQUENCE [LARGE SCALE GENOMIC DNA]</scope>
    <source>
        <strain evidence="5">IM1</strain>
    </source>
</reference>
<dbReference type="EMBL" id="CP046565">
    <property type="protein sequence ID" value="QJD29302.1"/>
    <property type="molecule type" value="Genomic_DNA"/>
</dbReference>
<evidence type="ECO:0000256" key="2">
    <source>
        <dbReference type="RuleBase" id="RU003616"/>
    </source>
</evidence>
<feature type="domain" description="SHSP" evidence="3">
    <location>
        <begin position="37"/>
        <end position="149"/>
    </location>
</feature>
<evidence type="ECO:0000313" key="4">
    <source>
        <dbReference type="EMBL" id="QJD29302.1"/>
    </source>
</evidence>
<dbReference type="AlphaFoldDB" id="A0A858Q626"/>
<dbReference type="SUPFAM" id="SSF49764">
    <property type="entry name" value="HSP20-like chaperones"/>
    <property type="match status" value="1"/>
</dbReference>
<dbReference type="InterPro" id="IPR002068">
    <property type="entry name" value="A-crystallin/Hsp20_dom"/>
</dbReference>
<sequence length="149" mass="16598">MYESLLRFPTDLFSEFDRMQREMEQMFGALGMPTSIRAVTRGFPAVNIGATPKSVEVYAFAPGVDPSKLEVSVDRGLLTIAGERPSELPEENDKVSVYADERFSGSFKRVVSLPEDVDPSGIQARYRDGVLRVSVPRSEAAQPKRIEVR</sequence>
<dbReference type="KEGG" id="metu:GNH96_04535"/>
<dbReference type="Gene3D" id="2.60.40.790">
    <property type="match status" value="1"/>
</dbReference>
<dbReference type="RefSeq" id="WP_169602594.1">
    <property type="nucleotide sequence ID" value="NZ_CP046565.1"/>
</dbReference>
<evidence type="ECO:0000313" key="5">
    <source>
        <dbReference type="Proteomes" id="UP000503004"/>
    </source>
</evidence>
<dbReference type="Pfam" id="PF00011">
    <property type="entry name" value="HSP20"/>
    <property type="match status" value="1"/>
</dbReference>